<organism evidence="1 2">
    <name type="scientific">Dryococelus australis</name>
    <dbReference type="NCBI Taxonomy" id="614101"/>
    <lineage>
        <taxon>Eukaryota</taxon>
        <taxon>Metazoa</taxon>
        <taxon>Ecdysozoa</taxon>
        <taxon>Arthropoda</taxon>
        <taxon>Hexapoda</taxon>
        <taxon>Insecta</taxon>
        <taxon>Pterygota</taxon>
        <taxon>Neoptera</taxon>
        <taxon>Polyneoptera</taxon>
        <taxon>Phasmatodea</taxon>
        <taxon>Verophasmatodea</taxon>
        <taxon>Anareolatae</taxon>
        <taxon>Phasmatidae</taxon>
        <taxon>Eurycanthinae</taxon>
        <taxon>Dryococelus</taxon>
    </lineage>
</organism>
<keyword evidence="2" id="KW-1185">Reference proteome</keyword>
<gene>
    <name evidence="1" type="ORF">PR048_018545</name>
</gene>
<dbReference type="PANTHER" id="PTHR45749">
    <property type="match status" value="1"/>
</dbReference>
<evidence type="ECO:0000313" key="2">
    <source>
        <dbReference type="Proteomes" id="UP001159363"/>
    </source>
</evidence>
<sequence>MVIEYSVKQDAVFCFVCRHFAVKYNLCEDVLLHGYSDWKHIGNMATKHENSKIRKLSLANSKLNNMPQNAKYTSNMIQNDMLQAAASVITQVIVRKIKSGSTVYSRIVDEARDEGLTEQINICLKQLNVFSNSVGLDITNCVSQSFDGASVITGALNEVLALIRHMANNPWAYVHCHAHRLNLVLVDVSENLQFVGETIGLLEAIYAFQYSSTLRYNVFMKSETSCGLDKLNVPQHSDTRWVSKCKGIHFFKLLFQCVVKALEECSKSAKKKEAAEQRVYFVKEIARLRTEDKFDKLYNEAMQISESCNILTPSPSVTGKSIDFNTSSSSRKQTINIRLADYFVTESVGKGKVCACTQDDITDKCRLRSIQRCVSACDPTLEFFMNSAILGSLAEAYNTDNDTLILLKTTGQQYGNSFSRFTKCTETFLVMPMSTTSAERSFSGMKGIKTYLRANMTRFGFHFNRMRKMWCCDDKSRPSC</sequence>
<proteinExistence type="predicted"/>
<dbReference type="SUPFAM" id="SSF53098">
    <property type="entry name" value="Ribonuclease H-like"/>
    <property type="match status" value="1"/>
</dbReference>
<dbReference type="InterPro" id="IPR012337">
    <property type="entry name" value="RNaseH-like_sf"/>
</dbReference>
<evidence type="ECO:0000313" key="1">
    <source>
        <dbReference type="EMBL" id="KAJ8882057.1"/>
    </source>
</evidence>
<dbReference type="EMBL" id="JARBHB010000006">
    <property type="protein sequence ID" value="KAJ8882057.1"/>
    <property type="molecule type" value="Genomic_DNA"/>
</dbReference>
<name>A0ABQ9HCK5_9NEOP</name>
<accession>A0ABQ9HCK5</accession>
<dbReference type="PANTHER" id="PTHR45749:SF37">
    <property type="entry name" value="OS05G0311600 PROTEIN"/>
    <property type="match status" value="1"/>
</dbReference>
<comment type="caution">
    <text evidence="1">The sequence shown here is derived from an EMBL/GenBank/DDBJ whole genome shotgun (WGS) entry which is preliminary data.</text>
</comment>
<dbReference type="Proteomes" id="UP001159363">
    <property type="component" value="Chromosome 5"/>
</dbReference>
<reference evidence="1 2" key="1">
    <citation type="submission" date="2023-02" db="EMBL/GenBank/DDBJ databases">
        <title>LHISI_Scaffold_Assembly.</title>
        <authorList>
            <person name="Stuart O.P."/>
            <person name="Cleave R."/>
            <person name="Magrath M.J.L."/>
            <person name="Mikheyev A.S."/>
        </authorList>
    </citation>
    <scope>NUCLEOTIDE SEQUENCE [LARGE SCALE GENOMIC DNA]</scope>
    <source>
        <strain evidence="1">Daus_M_001</strain>
        <tissue evidence="1">Leg muscle</tissue>
    </source>
</reference>
<protein>
    <submittedName>
        <fullName evidence="1">Uncharacterized protein</fullName>
    </submittedName>
</protein>